<dbReference type="VEuPathDB" id="FungiDB:MELLADRAFT_69922"/>
<feature type="compositionally biased region" description="Basic and acidic residues" evidence="1">
    <location>
        <begin position="23"/>
        <end position="47"/>
    </location>
</feature>
<feature type="compositionally biased region" description="Acidic residues" evidence="1">
    <location>
        <begin position="90"/>
        <end position="101"/>
    </location>
</feature>
<accession>F4SCT8</accession>
<dbReference type="KEGG" id="mlr:MELLADRAFT_69922"/>
<evidence type="ECO:0000313" key="3">
    <source>
        <dbReference type="Proteomes" id="UP000001072"/>
    </source>
</evidence>
<dbReference type="GeneID" id="18931364"/>
<sequence length="359" mass="37972">MDPSQKDKLISFKNKLHQMHLEAEEKKKMQAEKEHIQAEDRARRAESRAPPLSQLLPGGTLVDEVNNADNDGDPIDPTGTTGGSGIANGEEGDDESSEGEENGNFKLALKKKIQLRQDNSLVPSLGKNIRIKVPSSRDKEPQQGVSIMDELNHAVEFGTLEEAKAALEKVNACVQRATHWDPPRAHTAIAVGAQAMPPPITASPVTTRPSAIVARAPAQAPAGESSVSGSKRKSSKNSEDPSSSSGSSGDEKPEKKPKKKSKSKKKKMSKKPSDPDDGDSTPSESSSSDDSSAIKTQGAEGSGTNGGFVKRNSYYKKNGGTGAQKSQGADTADKNDPHLLTIGNSFVSDSLIGAVRANS</sequence>
<feature type="compositionally biased region" description="Low complexity" evidence="1">
    <location>
        <begin position="280"/>
        <end position="291"/>
    </location>
</feature>
<dbReference type="AlphaFoldDB" id="F4SCT8"/>
<name>F4SCT8_MELLP</name>
<protein>
    <submittedName>
        <fullName evidence="2">Uncharacterized protein</fullName>
    </submittedName>
</protein>
<reference evidence="3" key="1">
    <citation type="journal article" date="2011" name="Proc. Natl. Acad. Sci. U.S.A.">
        <title>Obligate biotrophy features unraveled by the genomic analysis of rust fungi.</title>
        <authorList>
            <person name="Duplessis S."/>
            <person name="Cuomo C.A."/>
            <person name="Lin Y.-C."/>
            <person name="Aerts A."/>
            <person name="Tisserant E."/>
            <person name="Veneault-Fourrey C."/>
            <person name="Joly D.L."/>
            <person name="Hacquard S."/>
            <person name="Amselem J."/>
            <person name="Cantarel B.L."/>
            <person name="Chiu R."/>
            <person name="Coutinho P.M."/>
            <person name="Feau N."/>
            <person name="Field M."/>
            <person name="Frey P."/>
            <person name="Gelhaye E."/>
            <person name="Goldberg J."/>
            <person name="Grabherr M.G."/>
            <person name="Kodira C.D."/>
            <person name="Kohler A."/>
            <person name="Kuees U."/>
            <person name="Lindquist E.A."/>
            <person name="Lucas S.M."/>
            <person name="Mago R."/>
            <person name="Mauceli E."/>
            <person name="Morin E."/>
            <person name="Murat C."/>
            <person name="Pangilinan J.L."/>
            <person name="Park R."/>
            <person name="Pearson M."/>
            <person name="Quesneville H."/>
            <person name="Rouhier N."/>
            <person name="Sakthikumar S."/>
            <person name="Salamov A.A."/>
            <person name="Schmutz J."/>
            <person name="Selles B."/>
            <person name="Shapiro H."/>
            <person name="Tanguay P."/>
            <person name="Tuskan G.A."/>
            <person name="Henrissat B."/>
            <person name="Van de Peer Y."/>
            <person name="Rouze P."/>
            <person name="Ellis J.G."/>
            <person name="Dodds P.N."/>
            <person name="Schein J.E."/>
            <person name="Zhong S."/>
            <person name="Hamelin R.C."/>
            <person name="Grigoriev I.V."/>
            <person name="Szabo L.J."/>
            <person name="Martin F."/>
        </authorList>
    </citation>
    <scope>NUCLEOTIDE SEQUENCE [LARGE SCALE GENOMIC DNA]</scope>
    <source>
        <strain evidence="3">98AG31 / pathotype 3-4-7</strain>
    </source>
</reference>
<evidence type="ECO:0000256" key="1">
    <source>
        <dbReference type="SAM" id="MobiDB-lite"/>
    </source>
</evidence>
<dbReference type="InParanoid" id="F4SCT8"/>
<dbReference type="RefSeq" id="XP_007419194.1">
    <property type="nucleotide sequence ID" value="XM_007419132.1"/>
</dbReference>
<evidence type="ECO:0000313" key="2">
    <source>
        <dbReference type="EMBL" id="EGF97540.1"/>
    </source>
</evidence>
<proteinExistence type="predicted"/>
<dbReference type="Proteomes" id="UP000001072">
    <property type="component" value="Unassembled WGS sequence"/>
</dbReference>
<keyword evidence="3" id="KW-1185">Reference proteome</keyword>
<dbReference type="EMBL" id="GL883221">
    <property type="protein sequence ID" value="EGF97540.1"/>
    <property type="molecule type" value="Genomic_DNA"/>
</dbReference>
<feature type="compositionally biased region" description="Basic residues" evidence="1">
    <location>
        <begin position="255"/>
        <end position="270"/>
    </location>
</feature>
<organism evidence="3">
    <name type="scientific">Melampsora larici-populina (strain 98AG31 / pathotype 3-4-7)</name>
    <name type="common">Poplar leaf rust fungus</name>
    <dbReference type="NCBI Taxonomy" id="747676"/>
    <lineage>
        <taxon>Eukaryota</taxon>
        <taxon>Fungi</taxon>
        <taxon>Dikarya</taxon>
        <taxon>Basidiomycota</taxon>
        <taxon>Pucciniomycotina</taxon>
        <taxon>Pucciniomycetes</taxon>
        <taxon>Pucciniales</taxon>
        <taxon>Melampsoraceae</taxon>
        <taxon>Melampsora</taxon>
    </lineage>
</organism>
<feature type="region of interest" description="Disordered" evidence="1">
    <location>
        <begin position="215"/>
        <end position="337"/>
    </location>
</feature>
<feature type="compositionally biased region" description="Low complexity" evidence="1">
    <location>
        <begin position="215"/>
        <end position="229"/>
    </location>
</feature>
<gene>
    <name evidence="2" type="ORF">MELLADRAFT_69922</name>
</gene>
<feature type="region of interest" description="Disordered" evidence="1">
    <location>
        <begin position="23"/>
        <end position="105"/>
    </location>
</feature>
<dbReference type="HOGENOM" id="CLU_048613_0_0_1"/>